<feature type="region of interest" description="Disordered" evidence="2">
    <location>
        <begin position="237"/>
        <end position="306"/>
    </location>
</feature>
<feature type="compositionally biased region" description="Basic and acidic residues" evidence="2">
    <location>
        <begin position="426"/>
        <end position="441"/>
    </location>
</feature>
<dbReference type="InterPro" id="IPR017923">
    <property type="entry name" value="TFIIS_N"/>
</dbReference>
<gene>
    <name evidence="4" type="ORF">SADUNF_Sadunf05G0183200</name>
</gene>
<evidence type="ECO:0000313" key="5">
    <source>
        <dbReference type="Proteomes" id="UP000657918"/>
    </source>
</evidence>
<feature type="region of interest" description="Disordered" evidence="2">
    <location>
        <begin position="710"/>
        <end position="785"/>
    </location>
</feature>
<dbReference type="GO" id="GO:0005634">
    <property type="term" value="C:nucleus"/>
    <property type="evidence" value="ECO:0007669"/>
    <property type="project" value="UniProtKB-SubCell"/>
</dbReference>
<feature type="domain" description="TFIIS N-terminal" evidence="3">
    <location>
        <begin position="80"/>
        <end position="153"/>
    </location>
</feature>
<feature type="compositionally biased region" description="Polar residues" evidence="2">
    <location>
        <begin position="263"/>
        <end position="272"/>
    </location>
</feature>
<feature type="compositionally biased region" description="Polar residues" evidence="2">
    <location>
        <begin position="663"/>
        <end position="676"/>
    </location>
</feature>
<dbReference type="PROSITE" id="PS51319">
    <property type="entry name" value="TFIIS_N"/>
    <property type="match status" value="1"/>
</dbReference>
<feature type="region of interest" description="Disordered" evidence="2">
    <location>
        <begin position="495"/>
        <end position="553"/>
    </location>
</feature>
<evidence type="ECO:0000313" key="4">
    <source>
        <dbReference type="EMBL" id="KAF9683156.1"/>
    </source>
</evidence>
<evidence type="ECO:0000256" key="2">
    <source>
        <dbReference type="SAM" id="MobiDB-lite"/>
    </source>
</evidence>
<feature type="compositionally biased region" description="Basic and acidic residues" evidence="2">
    <location>
        <begin position="237"/>
        <end position="246"/>
    </location>
</feature>
<dbReference type="EMBL" id="JADGMS010000005">
    <property type="protein sequence ID" value="KAF9683156.1"/>
    <property type="molecule type" value="Genomic_DNA"/>
</dbReference>
<feature type="compositionally biased region" description="Low complexity" evidence="2">
    <location>
        <begin position="762"/>
        <end position="778"/>
    </location>
</feature>
<dbReference type="AlphaFoldDB" id="A0A835KC43"/>
<accession>A0A835KC43</accession>
<sequence>MTLEDFFTLTEMKDGLTAPSRVHDLVAVMKKEKFTVVKNIGDATRQWAAVASTIAATENKDCLDLFINLDGLLFFDRWLKLAQKFSNETGEGSVEESISALLRALEKLQIDKERSITSGVWDTVNNLLDHNSSRVQDTARALFNSWKPGEDSDAIHHDAQSTGAFDNDGMNDSGTGKTESVVLDVPLSNRSADVENNVAEQTGDESLQLRSSICLPAESSQDEQIQTSDCDHQILDHRNLENRTKDPLTTTVDGSLDPCSPPVVSNSDQESSPLKEKSQVSSTEEGAASTETHSLAVPKGHTAEPDFEAPKMLTDKAAASSNVEAAAISLSKAAGNAQEIVMGSALQNNIDAKEDNCCTSAPGDVALPLSSSKVGTDEVENRNQCQTPIFNPTGKDGEFSPDPPQHLSGNKSALEKHDNLGSVFSRMEDGASDDDRERSNDGAETNFDFSKPTTYKHSPDLNDRRRSDIEQLEYGMVDALEVARQVAQEVEREVDFREQSCSSSSEKNMESGIKQPGSPDSMNAKQNLSMEIPPENVPTRQNQPFETPAEQERHVIDSNNLENEAENGTHDLDSSQVTEVAQEPEVNAEKGFCDFDLNEEVCSDDMDRPVNTISAPISVVSASRPSAASGSPVAPLRFEGTLGWRGSAATSAFRPASPRKISDTGNTLKTGGSSNSSKRRQVCLDIDLNVAEDGEEKVMDLILSRQMPVSSGFHSGESSLEVGSRRPERPNLDLNRTSDDGDATQGDLRLEGRLFYQRNGYRSPSPALSSSSRQPSLRNFDLNDSPFFQNDSLDQGLCHSKSSQTASAYGRPKPDDPVISIMGTRVEVGSRLEVDRKGFIPHIPSLPNGKPLEHAMDANLTRMGAVLGIVPSVSYTHSPIFGFNALATAPAMPISSAMYGPTGSIPYMVDSRGAPVMPQIMGSTPAIPPYSQQPFFMSMSGAPLGLNGAGPSRPNFDLNSGFMIEGGSIGGLQQLFMPGQGSSQPSSSSGVGGKRKEPDRGWDPA</sequence>
<dbReference type="Proteomes" id="UP000657918">
    <property type="component" value="Unassembled WGS sequence"/>
</dbReference>
<feature type="compositionally biased region" description="Polar residues" evidence="2">
    <location>
        <begin position="160"/>
        <end position="178"/>
    </location>
</feature>
<dbReference type="OrthoDB" id="1595674at2759"/>
<reference evidence="4 5" key="1">
    <citation type="submission" date="2020-10" db="EMBL/GenBank/DDBJ databases">
        <title>Plant Genome Project.</title>
        <authorList>
            <person name="Zhang R.-G."/>
        </authorList>
    </citation>
    <scope>NUCLEOTIDE SEQUENCE [LARGE SCALE GENOMIC DNA]</scope>
    <source>
        <strain evidence="4">FAFU-HL-1</strain>
        <tissue evidence="4">Leaf</tissue>
    </source>
</reference>
<comment type="caution">
    <text evidence="4">The sequence shown here is derived from an EMBL/GenBank/DDBJ whole genome shotgun (WGS) entry which is preliminary data.</text>
</comment>
<feature type="region of interest" description="Disordered" evidence="2">
    <location>
        <begin position="151"/>
        <end position="178"/>
    </location>
</feature>
<dbReference type="InterPro" id="IPR035441">
    <property type="entry name" value="TFIIS/LEDGF_dom_sf"/>
</dbReference>
<feature type="compositionally biased region" description="Basic and acidic residues" evidence="2">
    <location>
        <begin position="723"/>
        <end position="739"/>
    </location>
</feature>
<keyword evidence="1" id="KW-0539">Nucleus</keyword>
<organism evidence="4 5">
    <name type="scientific">Salix dunnii</name>
    <dbReference type="NCBI Taxonomy" id="1413687"/>
    <lineage>
        <taxon>Eukaryota</taxon>
        <taxon>Viridiplantae</taxon>
        <taxon>Streptophyta</taxon>
        <taxon>Embryophyta</taxon>
        <taxon>Tracheophyta</taxon>
        <taxon>Spermatophyta</taxon>
        <taxon>Magnoliopsida</taxon>
        <taxon>eudicotyledons</taxon>
        <taxon>Gunneridae</taxon>
        <taxon>Pentapetalae</taxon>
        <taxon>rosids</taxon>
        <taxon>fabids</taxon>
        <taxon>Malpighiales</taxon>
        <taxon>Salicaceae</taxon>
        <taxon>Saliceae</taxon>
        <taxon>Salix</taxon>
    </lineage>
</organism>
<feature type="compositionally biased region" description="Low complexity" evidence="2">
    <location>
        <begin position="978"/>
        <end position="989"/>
    </location>
</feature>
<feature type="compositionally biased region" description="Polar residues" evidence="2">
    <location>
        <begin position="279"/>
        <end position="293"/>
    </location>
</feature>
<feature type="compositionally biased region" description="Polar residues" evidence="2">
    <location>
        <begin position="518"/>
        <end position="529"/>
    </location>
</feature>
<proteinExistence type="predicted"/>
<protein>
    <recommendedName>
        <fullName evidence="3">TFIIS N-terminal domain-containing protein</fullName>
    </recommendedName>
</protein>
<feature type="compositionally biased region" description="Basic and acidic residues" evidence="2">
    <location>
        <begin position="994"/>
        <end position="1005"/>
    </location>
</feature>
<dbReference type="PANTHER" id="PTHR47292:SF1">
    <property type="entry name" value="TRANSCRIPTION ELONGATION FACTOR (TFIIS) FAMILY PROTEIN"/>
    <property type="match status" value="1"/>
</dbReference>
<feature type="region of interest" description="Disordered" evidence="2">
    <location>
        <begin position="976"/>
        <end position="1005"/>
    </location>
</feature>
<dbReference type="Pfam" id="PF08711">
    <property type="entry name" value="Med26"/>
    <property type="match status" value="1"/>
</dbReference>
<feature type="region of interest" description="Disordered" evidence="2">
    <location>
        <begin position="649"/>
        <end position="677"/>
    </location>
</feature>
<evidence type="ECO:0000259" key="3">
    <source>
        <dbReference type="PROSITE" id="PS51319"/>
    </source>
</evidence>
<feature type="compositionally biased region" description="Polar residues" evidence="2">
    <location>
        <begin position="447"/>
        <end position="456"/>
    </location>
</feature>
<dbReference type="Gene3D" id="1.20.930.10">
    <property type="entry name" value="Conserved domain common to transcription factors TFIIS, elongin A, CRSP70"/>
    <property type="match status" value="1"/>
</dbReference>
<name>A0A835KC43_9ROSI</name>
<dbReference type="PANTHER" id="PTHR47292">
    <property type="entry name" value="TRANSCRIPTION ELONGATION FACTOR (TFIIS) FAMILY PROTEIN-RELATED"/>
    <property type="match status" value="1"/>
</dbReference>
<feature type="region of interest" description="Disordered" evidence="2">
    <location>
        <begin position="378"/>
        <end position="464"/>
    </location>
</feature>
<dbReference type="SUPFAM" id="SSF47676">
    <property type="entry name" value="Conserved domain common to transcription factors TFIIS, elongin A, CRSP70"/>
    <property type="match status" value="1"/>
</dbReference>
<keyword evidence="5" id="KW-1185">Reference proteome</keyword>
<comment type="subcellular location">
    <subcellularLocation>
        <location evidence="1">Nucleus</location>
    </subcellularLocation>
</comment>
<evidence type="ECO:0000256" key="1">
    <source>
        <dbReference type="PROSITE-ProRule" id="PRU00649"/>
    </source>
</evidence>